<feature type="signal peptide" evidence="1">
    <location>
        <begin position="1"/>
        <end position="19"/>
    </location>
</feature>
<dbReference type="RefSeq" id="WP_260177004.1">
    <property type="nucleotide sequence ID" value="NZ_BSUI01000012.1"/>
</dbReference>
<proteinExistence type="predicted"/>
<dbReference type="Proteomes" id="UP000536909">
    <property type="component" value="Unassembled WGS sequence"/>
</dbReference>
<reference evidence="2 3" key="1">
    <citation type="submission" date="2020-08" db="EMBL/GenBank/DDBJ databases">
        <title>Genomic Encyclopedia of Type Strains, Phase IV (KMG-IV): sequencing the most valuable type-strain genomes for metagenomic binning, comparative biology and taxonomic classification.</title>
        <authorList>
            <person name="Goeker M."/>
        </authorList>
    </citation>
    <scope>NUCLEOTIDE SEQUENCE [LARGE SCALE GENOMIC DNA]</scope>
    <source>
        <strain evidence="2 3">DSM 105434</strain>
    </source>
</reference>
<comment type="caution">
    <text evidence="2">The sequence shown here is derived from an EMBL/GenBank/DDBJ whole genome shotgun (WGS) entry which is preliminary data.</text>
</comment>
<keyword evidence="1" id="KW-0732">Signal</keyword>
<accession>A0ABR6MMK9</accession>
<name>A0ABR6MMK9_9DEIO</name>
<evidence type="ECO:0000313" key="3">
    <source>
        <dbReference type="Proteomes" id="UP000536909"/>
    </source>
</evidence>
<feature type="chain" id="PRO_5047287551" evidence="1">
    <location>
        <begin position="20"/>
        <end position="41"/>
    </location>
</feature>
<dbReference type="EMBL" id="JACHFV010000001">
    <property type="protein sequence ID" value="MBB5293196.1"/>
    <property type="molecule type" value="Genomic_DNA"/>
</dbReference>
<keyword evidence="3" id="KW-1185">Reference proteome</keyword>
<protein>
    <submittedName>
        <fullName evidence="2">Uncharacterized protein</fullName>
    </submittedName>
</protein>
<evidence type="ECO:0000256" key="1">
    <source>
        <dbReference type="SAM" id="SignalP"/>
    </source>
</evidence>
<gene>
    <name evidence="2" type="ORF">HNQ10_000009</name>
</gene>
<sequence length="41" mass="4223">MRNLLLSLLLLWGGTGAWAADTSGANTGVTPLNEVVWPIGG</sequence>
<evidence type="ECO:0000313" key="2">
    <source>
        <dbReference type="EMBL" id="MBB5293196.1"/>
    </source>
</evidence>
<organism evidence="2 3">
    <name type="scientific">Deinococcus metallilatus</name>
    <dbReference type="NCBI Taxonomy" id="1211322"/>
    <lineage>
        <taxon>Bacteria</taxon>
        <taxon>Thermotogati</taxon>
        <taxon>Deinococcota</taxon>
        <taxon>Deinococci</taxon>
        <taxon>Deinococcales</taxon>
        <taxon>Deinococcaceae</taxon>
        <taxon>Deinococcus</taxon>
    </lineage>
</organism>